<comment type="caution">
    <text evidence="20">The sequence shown here is derived from an EMBL/GenBank/DDBJ whole genome shotgun (WGS) entry which is preliminary data.</text>
</comment>
<evidence type="ECO:0000256" key="13">
    <source>
        <dbReference type="ARBA" id="ARBA00045957"/>
    </source>
</evidence>
<dbReference type="PRINTS" id="PR00370">
    <property type="entry name" value="FMOXYGENASE"/>
</dbReference>
<dbReference type="InterPro" id="IPR002253">
    <property type="entry name" value="Flavin_mOase_1"/>
</dbReference>
<dbReference type="GO" id="GO:0005789">
    <property type="term" value="C:endoplasmic reticulum membrane"/>
    <property type="evidence" value="ECO:0007669"/>
    <property type="project" value="UniProtKB-SubCell"/>
</dbReference>
<comment type="catalytic activity">
    <reaction evidence="16">
        <text>trimethylamine + NADPH + O2 = trimethylamine N-oxide + NADP(+) + H2O</text>
        <dbReference type="Rhea" id="RHEA:31979"/>
        <dbReference type="ChEBI" id="CHEBI:15377"/>
        <dbReference type="ChEBI" id="CHEBI:15379"/>
        <dbReference type="ChEBI" id="CHEBI:15724"/>
        <dbReference type="ChEBI" id="CHEBI:57783"/>
        <dbReference type="ChEBI" id="CHEBI:58349"/>
        <dbReference type="ChEBI" id="CHEBI:58389"/>
        <dbReference type="EC" id="1.14.13.148"/>
    </reaction>
    <physiologicalReaction direction="left-to-right" evidence="16">
        <dbReference type="Rhea" id="RHEA:31980"/>
    </physiologicalReaction>
</comment>
<dbReference type="GO" id="GO:0050661">
    <property type="term" value="F:NADP binding"/>
    <property type="evidence" value="ECO:0007669"/>
    <property type="project" value="InterPro"/>
</dbReference>
<evidence type="ECO:0000256" key="8">
    <source>
        <dbReference type="ARBA" id="ARBA00022857"/>
    </source>
</evidence>
<evidence type="ECO:0000256" key="19">
    <source>
        <dbReference type="SAM" id="MobiDB-lite"/>
    </source>
</evidence>
<keyword evidence="21" id="KW-1185">Reference proteome</keyword>
<dbReference type="GO" id="GO:0034899">
    <property type="term" value="F:trimethylamine monooxygenase activity"/>
    <property type="evidence" value="ECO:0007669"/>
    <property type="project" value="UniProtKB-EC"/>
</dbReference>
<evidence type="ECO:0000256" key="7">
    <source>
        <dbReference type="ARBA" id="ARBA00022827"/>
    </source>
</evidence>
<dbReference type="EMBL" id="JAATJV010235300">
    <property type="protein sequence ID" value="MBZ3874866.1"/>
    <property type="molecule type" value="Genomic_DNA"/>
</dbReference>
<name>A0AA41MMX6_SCICA</name>
<keyword evidence="6" id="KW-0256">Endoplasmic reticulum</keyword>
<comment type="catalytic activity">
    <reaction evidence="14">
        <text>hypotaurine + NADH + O2 + H(+) = taurine + NAD(+) + H2O</text>
        <dbReference type="Rhea" id="RHEA:74111"/>
        <dbReference type="ChEBI" id="CHEBI:15377"/>
        <dbReference type="ChEBI" id="CHEBI:15378"/>
        <dbReference type="ChEBI" id="CHEBI:15379"/>
        <dbReference type="ChEBI" id="CHEBI:57540"/>
        <dbReference type="ChEBI" id="CHEBI:57853"/>
        <dbReference type="ChEBI" id="CHEBI:57945"/>
        <dbReference type="ChEBI" id="CHEBI:507393"/>
        <dbReference type="EC" id="1.14.13.8"/>
    </reaction>
    <physiologicalReaction direction="left-to-right" evidence="14">
        <dbReference type="Rhea" id="RHEA:74112"/>
    </physiologicalReaction>
</comment>
<evidence type="ECO:0000256" key="11">
    <source>
        <dbReference type="ARBA" id="ARBA00023033"/>
    </source>
</evidence>
<feature type="region of interest" description="Disordered" evidence="19">
    <location>
        <begin position="502"/>
        <end position="521"/>
    </location>
</feature>
<evidence type="ECO:0000256" key="4">
    <source>
        <dbReference type="ARBA" id="ARBA00022630"/>
    </source>
</evidence>
<dbReference type="FunFam" id="3.50.50.60:FF:000159">
    <property type="entry name" value="Dimethylaniline monooxygenase [N-oxide-forming]"/>
    <property type="match status" value="1"/>
</dbReference>
<keyword evidence="8" id="KW-0521">NADP</keyword>
<protein>
    <recommendedName>
        <fullName evidence="18">Flavin-containing monooxygenase</fullName>
        <ecNumber evidence="18">1.-.-.-</ecNumber>
    </recommendedName>
</protein>
<keyword evidence="10 18" id="KW-0560">Oxidoreductase</keyword>
<dbReference type="PANTHER" id="PTHR23023">
    <property type="entry name" value="DIMETHYLANILINE MONOOXYGENASE"/>
    <property type="match status" value="1"/>
</dbReference>
<comment type="cofactor">
    <cofactor evidence="1 18">
        <name>FAD</name>
        <dbReference type="ChEBI" id="CHEBI:57692"/>
    </cofactor>
</comment>
<dbReference type="EC" id="1.-.-.-" evidence="18"/>
<sequence length="694" mass="78264">MKVKKIAVIGAGVCGLGAIKSCLEEGLEPTCFEKGSDIGGLWRYEETPDSGRAGIYKSLTCNTSKEMTAFSDYPVPDHFPNYMHNSKMMEYLRMYARHFGLMQHIEFLAKVCSVRRCPDFSSSGQWRVVVEVDGKQKSYIFDGVMICSGRYTEKHLPLQEFAGIQEFRGRYLHSREYKHPDAFAGKRVVVIGIGNSGADVAVEISRVAEQVFLSTRRGAWIWNRVWDDGNPMDTVLFTRYNRAVQKLLPSFLINRWAENKLNRRFNHANYGLQAAHRFLSHQSTFSDDLPNRIITGRVLMKPNVKEFTKTSAIFEDGTEENVDVVLFATGYTFSFPFLEDDLAILDSQHSMYKFVFPPQLEKPTLAFIGILQPVGALIPTSELQSRWVVRVFQGLKKLPSETDMMAEVNRRKMKMAREFMESPRDAHRVQYIDYMDEIASELGVKPSLFSLLLWDAKLAKEVFYGPCTPYQYRLQGPGKWTGARAAILTQRDRILKPLRTRVLQPSGSSSSRRSSEELSTERFSTQCRFPALSHGFNQPRNHFRTAVPLLGDLATLTTKRNAAEVRRPSPGASAQAHWVCAGPFFSLLATVHFFHCEVNLAASAWDNGRAQRQLPVTAQHLHTDHTPPPLAHAGSPFSESSHLFLGTTLLPSSVTSTATATTTTCWGSFRWDTSHGLEAQHRVAYRFDAAATTN</sequence>
<dbReference type="GO" id="GO:0050660">
    <property type="term" value="F:flavin adenine dinucleotide binding"/>
    <property type="evidence" value="ECO:0007669"/>
    <property type="project" value="InterPro"/>
</dbReference>
<evidence type="ECO:0000256" key="15">
    <source>
        <dbReference type="ARBA" id="ARBA00048041"/>
    </source>
</evidence>
<evidence type="ECO:0000256" key="17">
    <source>
        <dbReference type="ARBA" id="ARBA00049443"/>
    </source>
</evidence>
<evidence type="ECO:0000256" key="18">
    <source>
        <dbReference type="RuleBase" id="RU361177"/>
    </source>
</evidence>
<keyword evidence="9" id="KW-1133">Transmembrane helix</keyword>
<dbReference type="Pfam" id="PF00743">
    <property type="entry name" value="FMO-like"/>
    <property type="match status" value="1"/>
</dbReference>
<evidence type="ECO:0000256" key="3">
    <source>
        <dbReference type="ARBA" id="ARBA00009183"/>
    </source>
</evidence>
<evidence type="ECO:0000256" key="16">
    <source>
        <dbReference type="ARBA" id="ARBA00048088"/>
    </source>
</evidence>
<evidence type="ECO:0000256" key="1">
    <source>
        <dbReference type="ARBA" id="ARBA00001974"/>
    </source>
</evidence>
<dbReference type="InterPro" id="IPR050346">
    <property type="entry name" value="FMO-like"/>
</dbReference>
<evidence type="ECO:0000256" key="5">
    <source>
        <dbReference type="ARBA" id="ARBA00022692"/>
    </source>
</evidence>
<dbReference type="PRINTS" id="PR01121">
    <property type="entry name" value="FMOXYGENASE1"/>
</dbReference>
<dbReference type="SUPFAM" id="SSF51905">
    <property type="entry name" value="FAD/NAD(P)-binding domain"/>
    <property type="match status" value="2"/>
</dbReference>
<keyword evidence="11 18" id="KW-0503">Monooxygenase</keyword>
<accession>A0AA41MMX6</accession>
<dbReference type="GO" id="GO:0004499">
    <property type="term" value="F:N,N-dimethylaniline monooxygenase activity"/>
    <property type="evidence" value="ECO:0007669"/>
    <property type="project" value="InterPro"/>
</dbReference>
<comment type="function">
    <text evidence="13">Broad spectrum monooxygenase that catalyzes the oxygenation of a wide variety of nitrogen- and sulfur-containing compounds including xenobiotics. Catalyzes the S-oxygenation of hypotaurine to produce taurine, an organic osmolyte involved in cell volume regulation as well as a variety of cytoprotective and developmental processes. In vitro, catalyzes the N-oxygenation of trimethylamine (TMA) to produce trimethylamine N-oxide (TMAO) and could therefore participate to the detoxification of this compound that is generated by the action of gut microbiota from dietary precursors such as choline, choline containing compounds, betaine or L-carnitine.</text>
</comment>
<keyword evidence="4 18" id="KW-0285">Flavoprotein</keyword>
<gene>
    <name evidence="20" type="ORF">SUZIE_130080</name>
</gene>
<comment type="subcellular location">
    <subcellularLocation>
        <location evidence="2">Endoplasmic reticulum membrane</location>
        <topology evidence="2">Single-pass membrane protein</topology>
    </subcellularLocation>
</comment>
<reference evidence="20" key="1">
    <citation type="submission" date="2020-03" db="EMBL/GenBank/DDBJ databases">
        <title>Studies in the Genomics of Life Span.</title>
        <authorList>
            <person name="Glass D."/>
        </authorList>
    </citation>
    <scope>NUCLEOTIDE SEQUENCE</scope>
    <source>
        <strain evidence="20">SUZIE</strain>
        <tissue evidence="20">Muscle</tissue>
    </source>
</reference>
<organism evidence="20 21">
    <name type="scientific">Sciurus carolinensis</name>
    <name type="common">Eastern gray squirrel</name>
    <dbReference type="NCBI Taxonomy" id="30640"/>
    <lineage>
        <taxon>Eukaryota</taxon>
        <taxon>Metazoa</taxon>
        <taxon>Chordata</taxon>
        <taxon>Craniata</taxon>
        <taxon>Vertebrata</taxon>
        <taxon>Euteleostomi</taxon>
        <taxon>Mammalia</taxon>
        <taxon>Eutheria</taxon>
        <taxon>Euarchontoglires</taxon>
        <taxon>Glires</taxon>
        <taxon>Rodentia</taxon>
        <taxon>Sciuromorpha</taxon>
        <taxon>Sciuridae</taxon>
        <taxon>Sciurinae</taxon>
        <taxon>Sciurini</taxon>
        <taxon>Sciurus</taxon>
    </lineage>
</organism>
<dbReference type="InterPro" id="IPR000960">
    <property type="entry name" value="Flavin_mOase"/>
</dbReference>
<evidence type="ECO:0000256" key="9">
    <source>
        <dbReference type="ARBA" id="ARBA00022989"/>
    </source>
</evidence>
<comment type="similarity">
    <text evidence="3 18">Belongs to the FMO family.</text>
</comment>
<evidence type="ECO:0000256" key="14">
    <source>
        <dbReference type="ARBA" id="ARBA00047338"/>
    </source>
</evidence>
<evidence type="ECO:0000256" key="10">
    <source>
        <dbReference type="ARBA" id="ARBA00023002"/>
    </source>
</evidence>
<keyword evidence="7 18" id="KW-0274">FAD</keyword>
<evidence type="ECO:0000256" key="2">
    <source>
        <dbReference type="ARBA" id="ARBA00004389"/>
    </source>
</evidence>
<comment type="catalytic activity">
    <reaction evidence="15">
        <text>hypotaurine + NADPH + O2 + H(+) = taurine + NADP(+) + H2O</text>
        <dbReference type="Rhea" id="RHEA:69819"/>
        <dbReference type="ChEBI" id="CHEBI:15377"/>
        <dbReference type="ChEBI" id="CHEBI:15378"/>
        <dbReference type="ChEBI" id="CHEBI:15379"/>
        <dbReference type="ChEBI" id="CHEBI:57783"/>
        <dbReference type="ChEBI" id="CHEBI:57853"/>
        <dbReference type="ChEBI" id="CHEBI:58349"/>
        <dbReference type="ChEBI" id="CHEBI:507393"/>
        <dbReference type="EC" id="1.14.13.8"/>
    </reaction>
    <physiologicalReaction direction="left-to-right" evidence="15">
        <dbReference type="Rhea" id="RHEA:69820"/>
    </physiologicalReaction>
</comment>
<evidence type="ECO:0000256" key="12">
    <source>
        <dbReference type="ARBA" id="ARBA00023136"/>
    </source>
</evidence>
<dbReference type="Gene3D" id="3.50.50.60">
    <property type="entry name" value="FAD/NAD(P)-binding domain"/>
    <property type="match status" value="1"/>
</dbReference>
<proteinExistence type="inferred from homology"/>
<keyword evidence="12" id="KW-0472">Membrane</keyword>
<dbReference type="AlphaFoldDB" id="A0AA41MMX6"/>
<dbReference type="InterPro" id="IPR036188">
    <property type="entry name" value="FAD/NAD-bd_sf"/>
</dbReference>
<dbReference type="Proteomes" id="UP001166674">
    <property type="component" value="Unassembled WGS sequence"/>
</dbReference>
<evidence type="ECO:0000256" key="6">
    <source>
        <dbReference type="ARBA" id="ARBA00022824"/>
    </source>
</evidence>
<comment type="catalytic activity">
    <reaction evidence="17">
        <text>N,N-dimethylaniline + NADPH + O2 + H(+) = N,N-dimethylaniline N-oxide + NADP(+) + H2O</text>
        <dbReference type="Rhea" id="RHEA:24468"/>
        <dbReference type="ChEBI" id="CHEBI:15377"/>
        <dbReference type="ChEBI" id="CHEBI:15378"/>
        <dbReference type="ChEBI" id="CHEBI:15379"/>
        <dbReference type="ChEBI" id="CHEBI:16269"/>
        <dbReference type="ChEBI" id="CHEBI:17735"/>
        <dbReference type="ChEBI" id="CHEBI:57783"/>
        <dbReference type="ChEBI" id="CHEBI:58349"/>
        <dbReference type="EC" id="1.14.13.8"/>
    </reaction>
    <physiologicalReaction direction="left-to-right" evidence="17">
        <dbReference type="Rhea" id="RHEA:24469"/>
    </physiologicalReaction>
</comment>
<evidence type="ECO:0000313" key="20">
    <source>
        <dbReference type="EMBL" id="MBZ3874866.1"/>
    </source>
</evidence>
<dbReference type="InterPro" id="IPR020946">
    <property type="entry name" value="Flavin_mOase-like"/>
</dbReference>
<keyword evidence="5" id="KW-0812">Transmembrane</keyword>
<evidence type="ECO:0000313" key="21">
    <source>
        <dbReference type="Proteomes" id="UP001166674"/>
    </source>
</evidence>